<dbReference type="GO" id="GO:0052718">
    <property type="term" value="C:tRNA-specific adenosine-34 deaminase complex"/>
    <property type="evidence" value="ECO:0007669"/>
    <property type="project" value="UniProtKB-ARBA"/>
</dbReference>
<dbReference type="PROSITE" id="PS51747">
    <property type="entry name" value="CYT_DCMP_DEAMINASES_2"/>
    <property type="match status" value="1"/>
</dbReference>
<protein>
    <recommendedName>
        <fullName evidence="3">tRNA(adenine(34)) deaminase</fullName>
        <ecNumber evidence="3">3.5.4.33</ecNumber>
    </recommendedName>
</protein>
<evidence type="ECO:0000256" key="6">
    <source>
        <dbReference type="ARBA" id="ARBA00022801"/>
    </source>
</evidence>
<accession>A0A9W9W5X1</accession>
<evidence type="ECO:0000256" key="2">
    <source>
        <dbReference type="ARBA" id="ARBA00010669"/>
    </source>
</evidence>
<comment type="caution">
    <text evidence="10">The sequence shown here is derived from an EMBL/GenBank/DDBJ whole genome shotgun (WGS) entry which is preliminary data.</text>
</comment>
<reference evidence="10" key="2">
    <citation type="journal article" date="2023" name="IMA Fungus">
        <title>Comparative genomic study of the Penicillium genus elucidates a diverse pangenome and 15 lateral gene transfer events.</title>
        <authorList>
            <person name="Petersen C."/>
            <person name="Sorensen T."/>
            <person name="Nielsen M.R."/>
            <person name="Sondergaard T.E."/>
            <person name="Sorensen J.L."/>
            <person name="Fitzpatrick D.A."/>
            <person name="Frisvad J.C."/>
            <person name="Nielsen K.L."/>
        </authorList>
    </citation>
    <scope>NUCLEOTIDE SEQUENCE</scope>
    <source>
        <strain evidence="10">IBT 29677</strain>
    </source>
</reference>
<evidence type="ECO:0000256" key="1">
    <source>
        <dbReference type="ARBA" id="ARBA00001947"/>
    </source>
</evidence>
<keyword evidence="11" id="KW-1185">Reference proteome</keyword>
<feature type="domain" description="CMP/dCMP-type deaminase" evidence="9">
    <location>
        <begin position="14"/>
        <end position="126"/>
    </location>
</feature>
<comment type="similarity">
    <text evidence="2">Belongs to the cytidine and deoxycytidylate deaminase family. ADAT2 subfamily.</text>
</comment>
<evidence type="ECO:0000313" key="10">
    <source>
        <dbReference type="EMBL" id="KAJ5403981.1"/>
    </source>
</evidence>
<evidence type="ECO:0000259" key="9">
    <source>
        <dbReference type="PROSITE" id="PS51747"/>
    </source>
</evidence>
<evidence type="ECO:0000256" key="5">
    <source>
        <dbReference type="ARBA" id="ARBA00022723"/>
    </source>
</evidence>
<dbReference type="RefSeq" id="XP_056491223.1">
    <property type="nucleotide sequence ID" value="XM_056628489.1"/>
</dbReference>
<dbReference type="InterPro" id="IPR002125">
    <property type="entry name" value="CMP_dCMP_dom"/>
</dbReference>
<keyword evidence="6" id="KW-0378">Hydrolase</keyword>
<organism evidence="10 11">
    <name type="scientific">Penicillium cosmopolitanum</name>
    <dbReference type="NCBI Taxonomy" id="1131564"/>
    <lineage>
        <taxon>Eukaryota</taxon>
        <taxon>Fungi</taxon>
        <taxon>Dikarya</taxon>
        <taxon>Ascomycota</taxon>
        <taxon>Pezizomycotina</taxon>
        <taxon>Eurotiomycetes</taxon>
        <taxon>Eurotiomycetidae</taxon>
        <taxon>Eurotiales</taxon>
        <taxon>Aspergillaceae</taxon>
        <taxon>Penicillium</taxon>
    </lineage>
</organism>
<dbReference type="InterPro" id="IPR016192">
    <property type="entry name" value="APOBEC/CMP_deaminase_Zn-bd"/>
</dbReference>
<dbReference type="GO" id="GO:0002100">
    <property type="term" value="P:tRNA wobble adenosine to inosine editing"/>
    <property type="evidence" value="ECO:0007669"/>
    <property type="project" value="TreeGrafter"/>
</dbReference>
<dbReference type="PANTHER" id="PTHR11079:SF149">
    <property type="entry name" value="TRNA-SPECIFIC ADENOSINE DEAMINASE 2"/>
    <property type="match status" value="1"/>
</dbReference>
<dbReference type="InterPro" id="IPR016193">
    <property type="entry name" value="Cytidine_deaminase-like"/>
</dbReference>
<comment type="cofactor">
    <cofactor evidence="1">
        <name>Zn(2+)</name>
        <dbReference type="ChEBI" id="CHEBI:29105"/>
    </cofactor>
</comment>
<comment type="catalytic activity">
    <reaction evidence="8">
        <text>adenosine(34) in tRNA + H2O + H(+) = inosine(34) in tRNA + NH4(+)</text>
        <dbReference type="Rhea" id="RHEA:43168"/>
        <dbReference type="Rhea" id="RHEA-COMP:10373"/>
        <dbReference type="Rhea" id="RHEA-COMP:10374"/>
        <dbReference type="ChEBI" id="CHEBI:15377"/>
        <dbReference type="ChEBI" id="CHEBI:15378"/>
        <dbReference type="ChEBI" id="CHEBI:28938"/>
        <dbReference type="ChEBI" id="CHEBI:74411"/>
        <dbReference type="ChEBI" id="CHEBI:82852"/>
        <dbReference type="EC" id="3.5.4.33"/>
    </reaction>
</comment>
<dbReference type="CDD" id="cd01285">
    <property type="entry name" value="nucleoside_deaminase"/>
    <property type="match status" value="1"/>
</dbReference>
<dbReference type="EMBL" id="JAPZBU010000005">
    <property type="protein sequence ID" value="KAJ5403981.1"/>
    <property type="molecule type" value="Genomic_DNA"/>
</dbReference>
<dbReference type="GO" id="GO:0005634">
    <property type="term" value="C:nucleus"/>
    <property type="evidence" value="ECO:0007669"/>
    <property type="project" value="TreeGrafter"/>
</dbReference>
<evidence type="ECO:0000256" key="4">
    <source>
        <dbReference type="ARBA" id="ARBA00022694"/>
    </source>
</evidence>
<reference evidence="10" key="1">
    <citation type="submission" date="2022-12" db="EMBL/GenBank/DDBJ databases">
        <authorList>
            <person name="Petersen C."/>
        </authorList>
    </citation>
    <scope>NUCLEOTIDE SEQUENCE</scope>
    <source>
        <strain evidence="10">IBT 29677</strain>
    </source>
</reference>
<dbReference type="AlphaFoldDB" id="A0A9W9W5X1"/>
<evidence type="ECO:0000256" key="7">
    <source>
        <dbReference type="ARBA" id="ARBA00022833"/>
    </source>
</evidence>
<dbReference type="Pfam" id="PF00383">
    <property type="entry name" value="dCMP_cyt_deam_1"/>
    <property type="match status" value="1"/>
</dbReference>
<dbReference type="GO" id="GO:0052717">
    <property type="term" value="F:tRNA-specific adenosine-34 deaminase activity"/>
    <property type="evidence" value="ECO:0007669"/>
    <property type="project" value="UniProtKB-EC"/>
</dbReference>
<dbReference type="PROSITE" id="PS00903">
    <property type="entry name" value="CYT_DCMP_DEAMINASES_1"/>
    <property type="match status" value="1"/>
</dbReference>
<dbReference type="OrthoDB" id="1701769at2759"/>
<keyword evidence="5" id="KW-0479">Metal-binding</keyword>
<dbReference type="GO" id="GO:0005737">
    <property type="term" value="C:cytoplasm"/>
    <property type="evidence" value="ECO:0007669"/>
    <property type="project" value="TreeGrafter"/>
</dbReference>
<proteinExistence type="inferred from homology"/>
<dbReference type="Proteomes" id="UP001147747">
    <property type="component" value="Unassembled WGS sequence"/>
</dbReference>
<dbReference type="FunFam" id="3.40.140.10:FF:000039">
    <property type="entry name" value="tRNA-specific adenosine deaminase"/>
    <property type="match status" value="1"/>
</dbReference>
<dbReference type="PANTHER" id="PTHR11079">
    <property type="entry name" value="CYTOSINE DEAMINASE FAMILY MEMBER"/>
    <property type="match status" value="1"/>
</dbReference>
<evidence type="ECO:0000313" key="11">
    <source>
        <dbReference type="Proteomes" id="UP001147747"/>
    </source>
</evidence>
<dbReference type="GO" id="GO:0008270">
    <property type="term" value="F:zinc ion binding"/>
    <property type="evidence" value="ECO:0007669"/>
    <property type="project" value="InterPro"/>
</dbReference>
<name>A0A9W9W5X1_9EURO</name>
<evidence type="ECO:0000256" key="8">
    <source>
        <dbReference type="ARBA" id="ARBA00048045"/>
    </source>
</evidence>
<dbReference type="EC" id="3.5.4.33" evidence="3"/>
<evidence type="ECO:0000256" key="3">
    <source>
        <dbReference type="ARBA" id="ARBA00012740"/>
    </source>
</evidence>
<gene>
    <name evidence="10" type="ORF">N7509_003852</name>
</gene>
<keyword evidence="4" id="KW-0819">tRNA processing</keyword>
<dbReference type="GeneID" id="81367469"/>
<keyword evidence="7" id="KW-0862">Zinc</keyword>
<sequence>MEQEVNSPVIREDSRHGYFMKQALAMGEKALATGETPVGCVLVYNDKIVGSGMNDTNRSMNGTRHAEFLAIAEMLQTYPKSAIKETDLYVTVEPCIMCTAALRQYGIRSVFFGTHNERFGGVGGVLTVHSDKSIDPPYPVYVGLYRKEAITLLRQFYIQENEKAPNPRPKKNRALNTTFDFEEDDQDFMPII</sequence>
<dbReference type="SUPFAM" id="SSF53927">
    <property type="entry name" value="Cytidine deaminase-like"/>
    <property type="match status" value="1"/>
</dbReference>
<dbReference type="Gene3D" id="3.40.140.10">
    <property type="entry name" value="Cytidine Deaminase, domain 2"/>
    <property type="match status" value="1"/>
</dbReference>